<dbReference type="PANTHER" id="PTHR37953:SF1">
    <property type="entry name" value="UPF0127 PROTEIN MJ1496"/>
    <property type="match status" value="1"/>
</dbReference>
<feature type="chain" id="PRO_5021207840" description="DUF192 domain-containing protein" evidence="1">
    <location>
        <begin position="18"/>
        <end position="186"/>
    </location>
</feature>
<proteinExistence type="predicted"/>
<dbReference type="InterPro" id="IPR003795">
    <property type="entry name" value="DUF192"/>
</dbReference>
<gene>
    <name evidence="2" type="ORF">APE01nite_21060</name>
</gene>
<dbReference type="PANTHER" id="PTHR37953">
    <property type="entry name" value="UPF0127 PROTEIN MJ1496"/>
    <property type="match status" value="1"/>
</dbReference>
<dbReference type="InterPro" id="IPR038695">
    <property type="entry name" value="Saro_0823-like_sf"/>
</dbReference>
<keyword evidence="3" id="KW-1185">Reference proteome</keyword>
<comment type="caution">
    <text evidence="2">The sequence shown here is derived from an EMBL/GenBank/DDBJ whole genome shotgun (WGS) entry which is preliminary data.</text>
</comment>
<evidence type="ECO:0000256" key="1">
    <source>
        <dbReference type="SAM" id="SignalP"/>
    </source>
</evidence>
<dbReference type="EMBL" id="BJMV01000012">
    <property type="protein sequence ID" value="GEB86309.1"/>
    <property type="molecule type" value="Genomic_DNA"/>
</dbReference>
<dbReference type="AlphaFoldDB" id="A0A4Y3TXY9"/>
<reference evidence="2 3" key="1">
    <citation type="submission" date="2019-06" db="EMBL/GenBank/DDBJ databases">
        <title>Whole genome shotgun sequence of Acetobacter peroxydans NBRC 13755.</title>
        <authorList>
            <person name="Hosoyama A."/>
            <person name="Uohara A."/>
            <person name="Ohji S."/>
            <person name="Ichikawa N."/>
        </authorList>
    </citation>
    <scope>NUCLEOTIDE SEQUENCE [LARGE SCALE GENOMIC DNA]</scope>
    <source>
        <strain evidence="2 3">NBRC 13755</strain>
    </source>
</reference>
<evidence type="ECO:0008006" key="4">
    <source>
        <dbReference type="Google" id="ProtNLM"/>
    </source>
</evidence>
<protein>
    <recommendedName>
        <fullName evidence="4">DUF192 domain-containing protein</fullName>
    </recommendedName>
</protein>
<dbReference type="Proteomes" id="UP000317730">
    <property type="component" value="Unassembled WGS sequence"/>
</dbReference>
<dbReference type="Pfam" id="PF02643">
    <property type="entry name" value="DUF192"/>
    <property type="match status" value="1"/>
</dbReference>
<evidence type="ECO:0000313" key="3">
    <source>
        <dbReference type="Proteomes" id="UP000317730"/>
    </source>
</evidence>
<name>A0A4Y3TXY9_9PROT</name>
<dbReference type="Gene3D" id="2.60.120.1140">
    <property type="entry name" value="Protein of unknown function DUF192"/>
    <property type="match status" value="1"/>
</dbReference>
<accession>A0A4Y3TXY9</accession>
<evidence type="ECO:0000313" key="2">
    <source>
        <dbReference type="EMBL" id="GEB86309.1"/>
    </source>
</evidence>
<feature type="signal peptide" evidence="1">
    <location>
        <begin position="1"/>
        <end position="17"/>
    </location>
</feature>
<sequence length="186" mass="19253">MNYKVLAALMAACVAQAVPMAIVRAQDGAAGAEAPLMGEPTQAQPVLPKESLSIVSASGTHVFSVEVARTPRQQQVGEMFRTAVPEDGGMLFSWKTPRQSDMWMQNTAVPLDIVFIGTDGRIASIVENAVPYSLAYISSHGPVLATLELAGGLTAKLGITVGDKVVSSALAGEDTSHATGAAHPAP</sequence>
<keyword evidence="1" id="KW-0732">Signal</keyword>
<organism evidence="2 3">
    <name type="scientific">Acetobacter peroxydans</name>
    <dbReference type="NCBI Taxonomy" id="104098"/>
    <lineage>
        <taxon>Bacteria</taxon>
        <taxon>Pseudomonadati</taxon>
        <taxon>Pseudomonadota</taxon>
        <taxon>Alphaproteobacteria</taxon>
        <taxon>Acetobacterales</taxon>
        <taxon>Acetobacteraceae</taxon>
        <taxon>Acetobacter</taxon>
    </lineage>
</organism>